<dbReference type="EMBL" id="JBHTAP010000001">
    <property type="protein sequence ID" value="MFC7234844.1"/>
    <property type="molecule type" value="Genomic_DNA"/>
</dbReference>
<feature type="transmembrane region" description="Helical" evidence="1">
    <location>
        <begin position="12"/>
        <end position="29"/>
    </location>
</feature>
<keyword evidence="1" id="KW-1133">Transmembrane helix</keyword>
<evidence type="ECO:0000313" key="3">
    <source>
        <dbReference type="Proteomes" id="UP001596398"/>
    </source>
</evidence>
<comment type="caution">
    <text evidence="2">The sequence shown here is derived from an EMBL/GenBank/DDBJ whole genome shotgun (WGS) entry which is preliminary data.</text>
</comment>
<evidence type="ECO:0000256" key="1">
    <source>
        <dbReference type="SAM" id="Phobius"/>
    </source>
</evidence>
<evidence type="ECO:0000313" key="2">
    <source>
        <dbReference type="EMBL" id="MFC7234844.1"/>
    </source>
</evidence>
<dbReference type="InterPro" id="IPR057181">
    <property type="entry name" value="DUF7859"/>
</dbReference>
<organism evidence="2 3">
    <name type="scientific">Halosegnis marinus</name>
    <dbReference type="NCBI Taxonomy" id="3034023"/>
    <lineage>
        <taxon>Archaea</taxon>
        <taxon>Methanobacteriati</taxon>
        <taxon>Methanobacteriota</taxon>
        <taxon>Stenosarchaea group</taxon>
        <taxon>Halobacteria</taxon>
        <taxon>Halobacteriales</taxon>
        <taxon>Natronomonadaceae</taxon>
        <taxon>Halosegnis</taxon>
    </lineage>
</organism>
<keyword evidence="1" id="KW-0812">Transmembrane</keyword>
<proteinExistence type="predicted"/>
<name>A0ABD5ZMW3_9EURY</name>
<gene>
    <name evidence="2" type="ORF">ACFQJ4_05865</name>
</gene>
<accession>A0ABD5ZMW3</accession>
<dbReference type="RefSeq" id="WP_276235866.1">
    <property type="nucleotide sequence ID" value="NZ_CP119802.1"/>
</dbReference>
<dbReference type="Pfam" id="PF25258">
    <property type="entry name" value="DUF7859"/>
    <property type="match status" value="1"/>
</dbReference>
<dbReference type="Proteomes" id="UP001596398">
    <property type="component" value="Unassembled WGS sequence"/>
</dbReference>
<dbReference type="AlphaFoldDB" id="A0ABD5ZMW3"/>
<keyword evidence="1" id="KW-0472">Membrane</keyword>
<protein>
    <submittedName>
        <fullName evidence="2">Uncharacterized protein</fullName>
    </submittedName>
</protein>
<keyword evidence="3" id="KW-1185">Reference proteome</keyword>
<reference evidence="2 3" key="1">
    <citation type="journal article" date="2019" name="Int. J. Syst. Evol. Microbiol.">
        <title>The Global Catalogue of Microorganisms (GCM) 10K type strain sequencing project: providing services to taxonomists for standard genome sequencing and annotation.</title>
        <authorList>
            <consortium name="The Broad Institute Genomics Platform"/>
            <consortium name="The Broad Institute Genome Sequencing Center for Infectious Disease"/>
            <person name="Wu L."/>
            <person name="Ma J."/>
        </authorList>
    </citation>
    <scope>NUCLEOTIDE SEQUENCE [LARGE SCALE GENOMIC DNA]</scope>
    <source>
        <strain evidence="2 3">DT85</strain>
    </source>
</reference>
<sequence>MVNTGGVDPALVAIIAVLLLVVLGIYLFVRRTLLAFTDGLREGSKRD</sequence>
<dbReference type="GeneID" id="79266516"/>